<dbReference type="STRING" id="1230905.A0A1G4JAH4"/>
<dbReference type="Proteomes" id="UP000191024">
    <property type="component" value="Chromosome D"/>
</dbReference>
<organism evidence="1 2">
    <name type="scientific">Lachancea mirantina</name>
    <dbReference type="NCBI Taxonomy" id="1230905"/>
    <lineage>
        <taxon>Eukaryota</taxon>
        <taxon>Fungi</taxon>
        <taxon>Dikarya</taxon>
        <taxon>Ascomycota</taxon>
        <taxon>Saccharomycotina</taxon>
        <taxon>Saccharomycetes</taxon>
        <taxon>Saccharomycetales</taxon>
        <taxon>Saccharomycetaceae</taxon>
        <taxon>Lachancea</taxon>
    </lineage>
</organism>
<dbReference type="EMBL" id="LT598463">
    <property type="protein sequence ID" value="SCU87058.1"/>
    <property type="molecule type" value="Genomic_DNA"/>
</dbReference>
<name>A0A1G4JAH4_9SACH</name>
<dbReference type="OrthoDB" id="4036215at2759"/>
<accession>A0A1G4JAH4</accession>
<keyword evidence="2" id="KW-1185">Reference proteome</keyword>
<protein>
    <submittedName>
        <fullName evidence="1">LAMI_0D04566g1_1</fullName>
    </submittedName>
</protein>
<evidence type="ECO:0000313" key="1">
    <source>
        <dbReference type="EMBL" id="SCU87058.1"/>
    </source>
</evidence>
<reference evidence="1 2" key="1">
    <citation type="submission" date="2016-03" db="EMBL/GenBank/DDBJ databases">
        <authorList>
            <person name="Devillers H."/>
        </authorList>
    </citation>
    <scope>NUCLEOTIDE SEQUENCE [LARGE SCALE GENOMIC DNA]</scope>
    <source>
        <strain evidence="1">CBS 11717</strain>
    </source>
</reference>
<sequence>MFAPSSQPDGLQDVLEQYLHLEEADATVELPTVDDTVVDRDVRMSIDPIDMTLAEAAASAGWQTDENEDFSGCFSPVEPDAFKFYIPRHRLGRLTHTVSRPAQMGQSPSPVARSTSFNSVISAGTEVDALLREGEFWNEELHLLRTHELGTQAQILSGTSKTAAFLICPVTGCDNSILCSEHALWEKHISHSEDSCREIPRNPPLPLEELIAHFEENRNETITHSSVNLNLFVNNYVPRSNYIATVSVETEKSPQFSKEEELIHVVCNKLSRYCGYFFADSREQEYFDKIRMQEIFYRLNKTYFDSVDY</sequence>
<gene>
    <name evidence="1" type="ORF">LAMI_0D04566G</name>
</gene>
<evidence type="ECO:0000313" key="2">
    <source>
        <dbReference type="Proteomes" id="UP000191024"/>
    </source>
</evidence>
<dbReference type="AlphaFoldDB" id="A0A1G4JAH4"/>
<proteinExistence type="predicted"/>